<feature type="transmembrane region" description="Helical" evidence="1">
    <location>
        <begin position="72"/>
        <end position="96"/>
    </location>
</feature>
<evidence type="ECO:0000313" key="2">
    <source>
        <dbReference type="EMBL" id="KAK3594943.1"/>
    </source>
</evidence>
<reference evidence="2" key="3">
    <citation type="submission" date="2023-05" db="EMBL/GenBank/DDBJ databases">
        <authorList>
            <person name="Smith C.H."/>
        </authorList>
    </citation>
    <scope>NUCLEOTIDE SEQUENCE</scope>
    <source>
        <strain evidence="2">CHS0354</strain>
        <tissue evidence="2">Mantle</tissue>
    </source>
</reference>
<accession>A0AAE0VY44</accession>
<organism evidence="2 3">
    <name type="scientific">Potamilus streckersoni</name>
    <dbReference type="NCBI Taxonomy" id="2493646"/>
    <lineage>
        <taxon>Eukaryota</taxon>
        <taxon>Metazoa</taxon>
        <taxon>Spiralia</taxon>
        <taxon>Lophotrochozoa</taxon>
        <taxon>Mollusca</taxon>
        <taxon>Bivalvia</taxon>
        <taxon>Autobranchia</taxon>
        <taxon>Heteroconchia</taxon>
        <taxon>Palaeoheterodonta</taxon>
        <taxon>Unionida</taxon>
        <taxon>Unionoidea</taxon>
        <taxon>Unionidae</taxon>
        <taxon>Ambleminae</taxon>
        <taxon>Lampsilini</taxon>
        <taxon>Potamilus</taxon>
    </lineage>
</organism>
<protein>
    <recommendedName>
        <fullName evidence="4">Transmembrane protein</fullName>
    </recommendedName>
</protein>
<comment type="caution">
    <text evidence="2">The sequence shown here is derived from an EMBL/GenBank/DDBJ whole genome shotgun (WGS) entry which is preliminary data.</text>
</comment>
<evidence type="ECO:0000313" key="3">
    <source>
        <dbReference type="Proteomes" id="UP001195483"/>
    </source>
</evidence>
<reference evidence="2" key="1">
    <citation type="journal article" date="2021" name="Genome Biol. Evol.">
        <title>A High-Quality Reference Genome for a Parasitic Bivalve with Doubly Uniparental Inheritance (Bivalvia: Unionida).</title>
        <authorList>
            <person name="Smith C.H."/>
        </authorList>
    </citation>
    <scope>NUCLEOTIDE SEQUENCE</scope>
    <source>
        <strain evidence="2">CHS0354</strain>
    </source>
</reference>
<reference evidence="2" key="2">
    <citation type="journal article" date="2021" name="Genome Biol. Evol.">
        <title>Developing a high-quality reference genome for a parasitic bivalve with doubly uniparental inheritance (Bivalvia: Unionida).</title>
        <authorList>
            <person name="Smith C.H."/>
        </authorList>
    </citation>
    <scope>NUCLEOTIDE SEQUENCE</scope>
    <source>
        <strain evidence="2">CHS0354</strain>
        <tissue evidence="2">Mantle</tissue>
    </source>
</reference>
<keyword evidence="1" id="KW-1133">Transmembrane helix</keyword>
<dbReference type="EMBL" id="JAEAOA010000605">
    <property type="protein sequence ID" value="KAK3594943.1"/>
    <property type="molecule type" value="Genomic_DNA"/>
</dbReference>
<keyword evidence="1" id="KW-0472">Membrane</keyword>
<evidence type="ECO:0008006" key="4">
    <source>
        <dbReference type="Google" id="ProtNLM"/>
    </source>
</evidence>
<dbReference type="Proteomes" id="UP001195483">
    <property type="component" value="Unassembled WGS sequence"/>
</dbReference>
<proteinExistence type="predicted"/>
<feature type="transmembrane region" description="Helical" evidence="1">
    <location>
        <begin position="47"/>
        <end position="66"/>
    </location>
</feature>
<sequence length="155" mass="17629">MRVSEQNTLSKRQCNEKTPLLWTGGLTGNLIAHDTVRRRMCICRRSFLLGLLVGVPVAVFTFTTYYTTSIVVKWIICIADTIFICSLLISCVIGLVRSLRKRDERDVQQFVSFGAETSEGTYITASSQRPEPKRCSFLNMEDEYVFVSPQMTRLS</sequence>
<gene>
    <name evidence="2" type="ORF">CHS0354_009329</name>
</gene>
<keyword evidence="1" id="KW-0812">Transmembrane</keyword>
<name>A0AAE0VY44_9BIVA</name>
<dbReference type="AlphaFoldDB" id="A0AAE0VY44"/>
<keyword evidence="3" id="KW-1185">Reference proteome</keyword>
<evidence type="ECO:0000256" key="1">
    <source>
        <dbReference type="SAM" id="Phobius"/>
    </source>
</evidence>